<dbReference type="EMBL" id="BSPQ01000013">
    <property type="protein sequence ID" value="GLS91274.1"/>
    <property type="molecule type" value="Genomic_DNA"/>
</dbReference>
<reference evidence="9" key="1">
    <citation type="journal article" date="2019" name="Int. J. Syst. Evol. Microbiol.">
        <title>The Global Catalogue of Microorganisms (GCM) 10K type strain sequencing project: providing services to taxonomists for standard genome sequencing and annotation.</title>
        <authorList>
            <consortium name="The Broad Institute Genomics Platform"/>
            <consortium name="The Broad Institute Genome Sequencing Center for Infectious Disease"/>
            <person name="Wu L."/>
            <person name="Ma J."/>
        </authorList>
    </citation>
    <scope>NUCLEOTIDE SEQUENCE [LARGE SCALE GENOMIC DNA]</scope>
    <source>
        <strain evidence="9">NBRC 103166</strain>
    </source>
</reference>
<evidence type="ECO:0000259" key="7">
    <source>
        <dbReference type="PROSITE" id="PS50112"/>
    </source>
</evidence>
<dbReference type="Gene3D" id="6.10.340.10">
    <property type="match status" value="1"/>
</dbReference>
<dbReference type="InterPro" id="IPR001610">
    <property type="entry name" value="PAC"/>
</dbReference>
<sequence>MNSIRNLSLAVTVPSALFLAIICLQTLVFTFQYQQAQQQLYSEKEQHIKGIAGNLQTNLSYALMRLEKAQAQNIISEAALDYNLMRIAVVDHNQQIVLSNQLRDKYMFAQLQLPHYDGALLNQVIEKNDFIFEYNERAQDLLVYVPLQMLSKGNTLNRKFNGLIYIRYSLSHAITELRYETLFSLIKVTLTLLICLLIFIYAIKRFFINPLNQLAQTMSVSDLNANTEEQQVAYGELGDLQRAFIGFTKRINQRLNTLSAREQRLLYAVNGARDGVWDWDIEKNSVYFSQRWQEMLGYQQGEFESSIEEWEALIHKDDLNSTIKALQLHFSGKNSFFESTYRIRCHNGSYCWILSRGQTVSWGSDGEPLRIVGTHTEISHFQKTNNVKVVEAVL</sequence>
<dbReference type="SMART" id="SM00091">
    <property type="entry name" value="PAS"/>
    <property type="match status" value="1"/>
</dbReference>
<keyword evidence="6" id="KW-0472">Membrane</keyword>
<accession>A0ABQ6E1K7</accession>
<dbReference type="InterPro" id="IPR035965">
    <property type="entry name" value="PAS-like_dom_sf"/>
</dbReference>
<keyword evidence="6" id="KW-1133">Transmembrane helix</keyword>
<dbReference type="RefSeq" id="WP_284204398.1">
    <property type="nucleotide sequence ID" value="NZ_BSPQ01000013.1"/>
</dbReference>
<dbReference type="Proteomes" id="UP001157353">
    <property type="component" value="Unassembled WGS sequence"/>
</dbReference>
<dbReference type="InterPro" id="IPR013655">
    <property type="entry name" value="PAS_fold_3"/>
</dbReference>
<dbReference type="CDD" id="cd00130">
    <property type="entry name" value="PAS"/>
    <property type="match status" value="1"/>
</dbReference>
<gene>
    <name evidence="8" type="ORF">GCM10007916_23430</name>
</gene>
<dbReference type="InterPro" id="IPR052162">
    <property type="entry name" value="Sensor_kinase/Photoreceptor"/>
</dbReference>
<comment type="caution">
    <text evidence="8">The sequence shown here is derived from an EMBL/GenBank/DDBJ whole genome shotgun (WGS) entry which is preliminary data.</text>
</comment>
<keyword evidence="5" id="KW-0418">Kinase</keyword>
<evidence type="ECO:0000313" key="9">
    <source>
        <dbReference type="Proteomes" id="UP001157353"/>
    </source>
</evidence>
<protein>
    <recommendedName>
        <fullName evidence="2">histidine kinase</fullName>
        <ecNumber evidence="2">2.7.13.3</ecNumber>
    </recommendedName>
</protein>
<dbReference type="PANTHER" id="PTHR43304">
    <property type="entry name" value="PHYTOCHROME-LIKE PROTEIN CPH1"/>
    <property type="match status" value="1"/>
</dbReference>
<dbReference type="PANTHER" id="PTHR43304:SF1">
    <property type="entry name" value="PAC DOMAIN-CONTAINING PROTEIN"/>
    <property type="match status" value="1"/>
</dbReference>
<dbReference type="SMART" id="SM00086">
    <property type="entry name" value="PAC"/>
    <property type="match status" value="1"/>
</dbReference>
<proteinExistence type="predicted"/>
<evidence type="ECO:0000256" key="1">
    <source>
        <dbReference type="ARBA" id="ARBA00000085"/>
    </source>
</evidence>
<name>A0ABQ6E1K7_9GAMM</name>
<feature type="transmembrane region" description="Helical" evidence="6">
    <location>
        <begin position="182"/>
        <end position="203"/>
    </location>
</feature>
<evidence type="ECO:0000256" key="5">
    <source>
        <dbReference type="ARBA" id="ARBA00022777"/>
    </source>
</evidence>
<evidence type="ECO:0000313" key="8">
    <source>
        <dbReference type="EMBL" id="GLS91274.1"/>
    </source>
</evidence>
<evidence type="ECO:0000256" key="2">
    <source>
        <dbReference type="ARBA" id="ARBA00012438"/>
    </source>
</evidence>
<keyword evidence="4" id="KW-0808">Transferase</keyword>
<dbReference type="Gene3D" id="3.30.450.20">
    <property type="entry name" value="PAS domain"/>
    <property type="match status" value="1"/>
</dbReference>
<dbReference type="NCBIfam" id="TIGR00229">
    <property type="entry name" value="sensory_box"/>
    <property type="match status" value="1"/>
</dbReference>
<dbReference type="Pfam" id="PF08447">
    <property type="entry name" value="PAS_3"/>
    <property type="match status" value="1"/>
</dbReference>
<feature type="domain" description="PAS" evidence="7">
    <location>
        <begin position="261"/>
        <end position="333"/>
    </location>
</feature>
<comment type="catalytic activity">
    <reaction evidence="1">
        <text>ATP + protein L-histidine = ADP + protein N-phospho-L-histidine.</text>
        <dbReference type="EC" id="2.7.13.3"/>
    </reaction>
</comment>
<dbReference type="InterPro" id="IPR000014">
    <property type="entry name" value="PAS"/>
</dbReference>
<dbReference type="PROSITE" id="PS50112">
    <property type="entry name" value="PAS"/>
    <property type="match status" value="1"/>
</dbReference>
<organism evidence="8 9">
    <name type="scientific">Psychromonas marina</name>
    <dbReference type="NCBI Taxonomy" id="88364"/>
    <lineage>
        <taxon>Bacteria</taxon>
        <taxon>Pseudomonadati</taxon>
        <taxon>Pseudomonadota</taxon>
        <taxon>Gammaproteobacteria</taxon>
        <taxon>Alteromonadales</taxon>
        <taxon>Psychromonadaceae</taxon>
        <taxon>Psychromonas</taxon>
    </lineage>
</organism>
<keyword evidence="6" id="KW-0812">Transmembrane</keyword>
<keyword evidence="9" id="KW-1185">Reference proteome</keyword>
<evidence type="ECO:0000256" key="4">
    <source>
        <dbReference type="ARBA" id="ARBA00022679"/>
    </source>
</evidence>
<keyword evidence="3" id="KW-0597">Phosphoprotein</keyword>
<dbReference type="EC" id="2.7.13.3" evidence="2"/>
<dbReference type="SUPFAM" id="SSF55785">
    <property type="entry name" value="PYP-like sensor domain (PAS domain)"/>
    <property type="match status" value="1"/>
</dbReference>
<evidence type="ECO:0000256" key="3">
    <source>
        <dbReference type="ARBA" id="ARBA00022553"/>
    </source>
</evidence>
<evidence type="ECO:0000256" key="6">
    <source>
        <dbReference type="SAM" id="Phobius"/>
    </source>
</evidence>